<feature type="transmembrane region" description="Helical" evidence="1">
    <location>
        <begin position="93"/>
        <end position="115"/>
    </location>
</feature>
<sequence length="693" mass="75866">MYLKNLKTFLTSKRSIDAALVVIIAVLATANVFQAVQPTGLGSASSPFVWFIPAIIVAALFGGFISGIAATLLGAATAWWLSGAPADMAALKSSLPSLWLMLAAGVASSALGGRWQAARQVAMLFDTAAADTMDSQSQLHSVLNNSPALVSIKDEHGRLVMANRGLLDTLGKTRDSVVGCNVYELFPRDVADQLWHSDQEVLRSGEILRQVEEVPTKNGERRTFFTARFPVNHRNSDKLLGVCAVAMDITAQKNAEEKLRHAAQHDTLTGLPNRALVYEFGALLLAAAKRSNKRLAVLFFDLERFKSLNDAYGREAGDCLLKEIAQRLRNNVRGSDLVGRMGSDEFVVVLSDVQSEQDVANSAAHLLTVLRQPCQSGDVTLSASPSIGISLFPDDGGDIDTLIAHADAAMRDARERGHAGYQFFTPAIQNRIQRAIAIEQKLRQGIEQNEFELHYQPVVDTRSRRIVGAEALIRWPQANGEVMQPDEFIQVAEANGVINQLGAWVIQEACRQVRQWRMQGMPPLRIAVNVSPIQFRSRNFYQCVADALAASGIDPNCLELEVTESAVMKQVDEASQTLSSLKNLGLQISLDDFGTGYSSLSRLARLPFDKLKVDQSFIRNIDTDSRSLAIAETVIALGKRLGVKVVAEGIETEAAFNLLRKCDCDLGQGYLLSKPMPAEQFRQWHQEHMLAVS</sequence>
<dbReference type="InterPro" id="IPR000160">
    <property type="entry name" value="GGDEF_dom"/>
</dbReference>
<dbReference type="FunFam" id="3.20.20.450:FF:000001">
    <property type="entry name" value="Cyclic di-GMP phosphodiesterase yahA"/>
    <property type="match status" value="1"/>
</dbReference>
<evidence type="ECO:0000259" key="2">
    <source>
        <dbReference type="PROSITE" id="PS50112"/>
    </source>
</evidence>
<dbReference type="Proteomes" id="UP000295382">
    <property type="component" value="Unassembled WGS sequence"/>
</dbReference>
<dbReference type="InterPro" id="IPR035919">
    <property type="entry name" value="EAL_sf"/>
</dbReference>
<dbReference type="SUPFAM" id="SSF141868">
    <property type="entry name" value="EAL domain-like"/>
    <property type="match status" value="1"/>
</dbReference>
<dbReference type="NCBIfam" id="TIGR00229">
    <property type="entry name" value="sensory_box"/>
    <property type="match status" value="1"/>
</dbReference>
<dbReference type="Pfam" id="PF00563">
    <property type="entry name" value="EAL"/>
    <property type="match status" value="1"/>
</dbReference>
<organism evidence="5 6">
    <name type="scientific">Paucimonas lemoignei</name>
    <name type="common">Pseudomonas lemoignei</name>
    <dbReference type="NCBI Taxonomy" id="29443"/>
    <lineage>
        <taxon>Bacteria</taxon>
        <taxon>Pseudomonadati</taxon>
        <taxon>Pseudomonadota</taxon>
        <taxon>Betaproteobacteria</taxon>
        <taxon>Burkholderiales</taxon>
        <taxon>Burkholderiaceae</taxon>
        <taxon>Paucimonas</taxon>
    </lineage>
</organism>
<reference evidence="5 6" key="1">
    <citation type="submission" date="2019-03" db="EMBL/GenBank/DDBJ databases">
        <title>Genomic Encyclopedia of Type Strains, Phase IV (KMG-IV): sequencing the most valuable type-strain genomes for metagenomic binning, comparative biology and taxonomic classification.</title>
        <authorList>
            <person name="Goeker M."/>
        </authorList>
    </citation>
    <scope>NUCLEOTIDE SEQUENCE [LARGE SCALE GENOMIC DNA]</scope>
    <source>
        <strain evidence="5 6">DSM 7445</strain>
    </source>
</reference>
<feature type="domain" description="PAS" evidence="2">
    <location>
        <begin position="135"/>
        <end position="205"/>
    </location>
</feature>
<dbReference type="SUPFAM" id="SSF55073">
    <property type="entry name" value="Nucleotide cyclase"/>
    <property type="match status" value="1"/>
</dbReference>
<dbReference type="PROSITE" id="PS50887">
    <property type="entry name" value="GGDEF"/>
    <property type="match status" value="1"/>
</dbReference>
<dbReference type="Pfam" id="PF00990">
    <property type="entry name" value="GGDEF"/>
    <property type="match status" value="1"/>
</dbReference>
<dbReference type="SUPFAM" id="SSF55785">
    <property type="entry name" value="PYP-like sensor domain (PAS domain)"/>
    <property type="match status" value="1"/>
</dbReference>
<dbReference type="SMART" id="SM00091">
    <property type="entry name" value="PAS"/>
    <property type="match status" value="1"/>
</dbReference>
<dbReference type="PROSITE" id="PS50112">
    <property type="entry name" value="PAS"/>
    <property type="match status" value="1"/>
</dbReference>
<dbReference type="PANTHER" id="PTHR44757:SF2">
    <property type="entry name" value="BIOFILM ARCHITECTURE MAINTENANCE PROTEIN MBAA"/>
    <property type="match status" value="1"/>
</dbReference>
<dbReference type="InterPro" id="IPR035965">
    <property type="entry name" value="PAS-like_dom_sf"/>
</dbReference>
<dbReference type="CDD" id="cd00130">
    <property type="entry name" value="PAS"/>
    <property type="match status" value="1"/>
</dbReference>
<dbReference type="Gene3D" id="3.30.70.270">
    <property type="match status" value="1"/>
</dbReference>
<dbReference type="InterPro" id="IPR043128">
    <property type="entry name" value="Rev_trsase/Diguanyl_cyclase"/>
</dbReference>
<evidence type="ECO:0000259" key="4">
    <source>
        <dbReference type="PROSITE" id="PS50887"/>
    </source>
</evidence>
<dbReference type="PROSITE" id="PS50883">
    <property type="entry name" value="EAL"/>
    <property type="match status" value="1"/>
</dbReference>
<dbReference type="NCBIfam" id="TIGR00254">
    <property type="entry name" value="GGDEF"/>
    <property type="match status" value="1"/>
</dbReference>
<dbReference type="PANTHER" id="PTHR44757">
    <property type="entry name" value="DIGUANYLATE CYCLASE DGCP"/>
    <property type="match status" value="1"/>
</dbReference>
<keyword evidence="1" id="KW-0472">Membrane</keyword>
<feature type="domain" description="GGDEF" evidence="4">
    <location>
        <begin position="293"/>
        <end position="426"/>
    </location>
</feature>
<dbReference type="EMBL" id="SLZQ01000005">
    <property type="protein sequence ID" value="TCS37042.1"/>
    <property type="molecule type" value="Genomic_DNA"/>
</dbReference>
<protein>
    <submittedName>
        <fullName evidence="5">PAS domain S-box-containing protein/diguanylate cyclase (GGDEF)-like protein</fullName>
    </submittedName>
</protein>
<dbReference type="InterPro" id="IPR001633">
    <property type="entry name" value="EAL_dom"/>
</dbReference>
<comment type="caution">
    <text evidence="5">The sequence shown here is derived from an EMBL/GenBank/DDBJ whole genome shotgun (WGS) entry which is preliminary data.</text>
</comment>
<dbReference type="InterPro" id="IPR013656">
    <property type="entry name" value="PAS_4"/>
</dbReference>
<feature type="domain" description="EAL" evidence="3">
    <location>
        <begin position="435"/>
        <end position="689"/>
    </location>
</feature>
<dbReference type="OrthoDB" id="9813903at2"/>
<evidence type="ECO:0000313" key="5">
    <source>
        <dbReference type="EMBL" id="TCS37042.1"/>
    </source>
</evidence>
<proteinExistence type="predicted"/>
<keyword evidence="1" id="KW-0812">Transmembrane</keyword>
<dbReference type="Gene3D" id="3.20.20.450">
    <property type="entry name" value="EAL domain"/>
    <property type="match status" value="1"/>
</dbReference>
<dbReference type="AlphaFoldDB" id="A0A4R3HVA5"/>
<dbReference type="InterPro" id="IPR029787">
    <property type="entry name" value="Nucleotide_cyclase"/>
</dbReference>
<keyword evidence="1" id="KW-1133">Transmembrane helix</keyword>
<accession>A0A4R3HVA5</accession>
<dbReference type="InterPro" id="IPR000014">
    <property type="entry name" value="PAS"/>
</dbReference>
<dbReference type="CDD" id="cd01948">
    <property type="entry name" value="EAL"/>
    <property type="match status" value="1"/>
</dbReference>
<dbReference type="Pfam" id="PF08448">
    <property type="entry name" value="PAS_4"/>
    <property type="match status" value="1"/>
</dbReference>
<dbReference type="SMART" id="SM00052">
    <property type="entry name" value="EAL"/>
    <property type="match status" value="1"/>
</dbReference>
<dbReference type="SMART" id="SM00267">
    <property type="entry name" value="GGDEF"/>
    <property type="match status" value="1"/>
</dbReference>
<feature type="transmembrane region" description="Helical" evidence="1">
    <location>
        <begin position="50"/>
        <end position="81"/>
    </location>
</feature>
<evidence type="ECO:0000256" key="1">
    <source>
        <dbReference type="SAM" id="Phobius"/>
    </source>
</evidence>
<keyword evidence="6" id="KW-1185">Reference proteome</keyword>
<dbReference type="Gene3D" id="3.30.450.20">
    <property type="entry name" value="PAS domain"/>
    <property type="match status" value="1"/>
</dbReference>
<dbReference type="CDD" id="cd01949">
    <property type="entry name" value="GGDEF"/>
    <property type="match status" value="1"/>
</dbReference>
<dbReference type="InterPro" id="IPR052155">
    <property type="entry name" value="Biofilm_reg_signaling"/>
</dbReference>
<evidence type="ECO:0000259" key="3">
    <source>
        <dbReference type="PROSITE" id="PS50883"/>
    </source>
</evidence>
<evidence type="ECO:0000313" key="6">
    <source>
        <dbReference type="Proteomes" id="UP000295382"/>
    </source>
</evidence>
<name>A0A4R3HVA5_PAULE</name>
<gene>
    <name evidence="5" type="ORF">EDC30_105265</name>
</gene>